<evidence type="ECO:0000313" key="4">
    <source>
        <dbReference type="Proteomes" id="UP000256970"/>
    </source>
</evidence>
<protein>
    <recommendedName>
        <fullName evidence="2">ZPR1 jelly-roll domain-containing protein</fullName>
    </recommendedName>
</protein>
<evidence type="ECO:0000313" key="3">
    <source>
        <dbReference type="EMBL" id="SZX70275.1"/>
    </source>
</evidence>
<dbReference type="EMBL" id="FNXT01000984">
    <property type="protein sequence ID" value="SZX70275.1"/>
    <property type="molecule type" value="Genomic_DNA"/>
</dbReference>
<sequence>MGIPISDSQAVLQNTKLDMSHQEASRLVEHLQTMWEGYCTDGEGNSNGCEWLPVEQIGSMMCQELGYEDEPEFEDALKGSFADFLDKLPYVIKQEKNGKLYFQIKPELPRSQWRATKMIVKISSTADLWRTCYKSPYATIEIPELEFEFSADGKRHTDSIYNHIGSAVYNLGNYVQQGNSGLSDDHKNKIMDTVIALNMFLDVPVPWTWVVHDPSGMSEFKPMDGHVEVEYLEPEPAAEPAAAAAAAEPAAAGEAAAGMSEFMSMDCHMIVEYLEPEPAAEPAAAAAAGPAAAGEAAAGEAAAEQPQEQQQQQ</sequence>
<dbReference type="InterPro" id="IPR042451">
    <property type="entry name" value="ZPR1_A/B_dom"/>
</dbReference>
<feature type="region of interest" description="Disordered" evidence="1">
    <location>
        <begin position="279"/>
        <end position="313"/>
    </location>
</feature>
<dbReference type="STRING" id="3088.A0A383VXR9"/>
<dbReference type="Proteomes" id="UP000256970">
    <property type="component" value="Unassembled WGS sequence"/>
</dbReference>
<name>A0A383VXR9_TETOB</name>
<evidence type="ECO:0000256" key="1">
    <source>
        <dbReference type="SAM" id="MobiDB-lite"/>
    </source>
</evidence>
<dbReference type="InterPro" id="IPR056180">
    <property type="entry name" value="ZPR1_jr_dom"/>
</dbReference>
<dbReference type="Pfam" id="PF22794">
    <property type="entry name" value="jr-ZPR1"/>
    <property type="match status" value="1"/>
</dbReference>
<evidence type="ECO:0000259" key="2">
    <source>
        <dbReference type="Pfam" id="PF22794"/>
    </source>
</evidence>
<dbReference type="Gene3D" id="2.60.120.1040">
    <property type="entry name" value="ZPR1, A/B domain"/>
    <property type="match status" value="1"/>
</dbReference>
<dbReference type="AlphaFoldDB" id="A0A383VXR9"/>
<gene>
    <name evidence="3" type="ORF">BQ4739_LOCUS10501</name>
</gene>
<accession>A0A383VXR9</accession>
<reference evidence="3 4" key="1">
    <citation type="submission" date="2016-10" db="EMBL/GenBank/DDBJ databases">
        <authorList>
            <person name="Cai Z."/>
        </authorList>
    </citation>
    <scope>NUCLEOTIDE SEQUENCE [LARGE SCALE GENOMIC DNA]</scope>
</reference>
<organism evidence="3 4">
    <name type="scientific">Tetradesmus obliquus</name>
    <name type="common">Green alga</name>
    <name type="synonym">Acutodesmus obliquus</name>
    <dbReference type="NCBI Taxonomy" id="3088"/>
    <lineage>
        <taxon>Eukaryota</taxon>
        <taxon>Viridiplantae</taxon>
        <taxon>Chlorophyta</taxon>
        <taxon>core chlorophytes</taxon>
        <taxon>Chlorophyceae</taxon>
        <taxon>CS clade</taxon>
        <taxon>Sphaeropleales</taxon>
        <taxon>Scenedesmaceae</taxon>
        <taxon>Tetradesmus</taxon>
    </lineage>
</organism>
<proteinExistence type="predicted"/>
<feature type="domain" description="ZPR1 jelly-roll" evidence="2">
    <location>
        <begin position="127"/>
        <end position="220"/>
    </location>
</feature>
<keyword evidence="4" id="KW-1185">Reference proteome</keyword>